<dbReference type="GO" id="GO:0090575">
    <property type="term" value="C:RNA polymerase II transcription regulator complex"/>
    <property type="evidence" value="ECO:0007669"/>
    <property type="project" value="TreeGrafter"/>
</dbReference>
<accession>A0A0B7NCW0</accession>
<dbReference type="GO" id="GO:0003700">
    <property type="term" value="F:DNA-binding transcription factor activity"/>
    <property type="evidence" value="ECO:0007669"/>
    <property type="project" value="TreeGrafter"/>
</dbReference>
<keyword evidence="9" id="KW-1185">Reference proteome</keyword>
<dbReference type="InterPro" id="IPR011598">
    <property type="entry name" value="bHLH_dom"/>
</dbReference>
<dbReference type="PROSITE" id="PS50888">
    <property type="entry name" value="BHLH"/>
    <property type="match status" value="1"/>
</dbReference>
<keyword evidence="5" id="KW-0539">Nucleus</keyword>
<evidence type="ECO:0000256" key="5">
    <source>
        <dbReference type="ARBA" id="ARBA00023242"/>
    </source>
</evidence>
<evidence type="ECO:0000259" key="7">
    <source>
        <dbReference type="PROSITE" id="PS50888"/>
    </source>
</evidence>
<evidence type="ECO:0000256" key="2">
    <source>
        <dbReference type="ARBA" id="ARBA00023125"/>
    </source>
</evidence>
<evidence type="ECO:0000256" key="3">
    <source>
        <dbReference type="ARBA" id="ARBA00023159"/>
    </source>
</evidence>
<name>A0A0B7NCW0_9FUNG</name>
<evidence type="ECO:0000256" key="4">
    <source>
        <dbReference type="ARBA" id="ARBA00023163"/>
    </source>
</evidence>
<sequence>MPSEKFRITTNGQSLRNPNNGFFGMTLSSNMTLDESDVSAHNDRRSAHNALERQRREHLNVKFQQLAHALPALQTVRRPSKTMIVAKSLEFVSSSLKRETTFTAEIQKLRLENEKLRKQAEISSNQLKRQSSKQHQKTNTTAATAAAPTTDSSVAGAKKKTEDFDDNVSETSTLVVKDDMKPSVKRKASISNSQLSPPPTPEAMRGSHKPHTVVIATPMGHQHKKKKMVKQTKSLPVVTVPSSMAQQFPVYIPATTTTATSTISMAHTPASSLIESPWSPLDDPQLHSSLLTYPPSTNNQADNTPNYFDMTSPSSSNANMLYDLYGDNMHPMLLSPYYIPPVEAATALYTTSFSGNANHCHQQQAHQRQHSYNAQNLYLS</sequence>
<evidence type="ECO:0000256" key="1">
    <source>
        <dbReference type="ARBA" id="ARBA00023015"/>
    </source>
</evidence>
<feature type="domain" description="BHLH" evidence="7">
    <location>
        <begin position="43"/>
        <end position="95"/>
    </location>
</feature>
<dbReference type="Proteomes" id="UP000054107">
    <property type="component" value="Unassembled WGS sequence"/>
</dbReference>
<evidence type="ECO:0000256" key="6">
    <source>
        <dbReference type="SAM" id="MobiDB-lite"/>
    </source>
</evidence>
<dbReference type="SMART" id="SM00353">
    <property type="entry name" value="HLH"/>
    <property type="match status" value="1"/>
</dbReference>
<gene>
    <name evidence="8" type="primary">PARPA_06847.1 scaffold 24448</name>
</gene>
<keyword evidence="2" id="KW-0238">DNA-binding</keyword>
<dbReference type="EMBL" id="LN728608">
    <property type="protein sequence ID" value="CEP12839.1"/>
    <property type="molecule type" value="Genomic_DNA"/>
</dbReference>
<organism evidence="8 9">
    <name type="scientific">Parasitella parasitica</name>
    <dbReference type="NCBI Taxonomy" id="35722"/>
    <lineage>
        <taxon>Eukaryota</taxon>
        <taxon>Fungi</taxon>
        <taxon>Fungi incertae sedis</taxon>
        <taxon>Mucoromycota</taxon>
        <taxon>Mucoromycotina</taxon>
        <taxon>Mucoromycetes</taxon>
        <taxon>Mucorales</taxon>
        <taxon>Mucorineae</taxon>
        <taxon>Mucoraceae</taxon>
        <taxon>Parasitella</taxon>
    </lineage>
</organism>
<dbReference type="Gene3D" id="4.10.280.10">
    <property type="entry name" value="Helix-loop-helix DNA-binding domain"/>
    <property type="match status" value="1"/>
</dbReference>
<dbReference type="GO" id="GO:0046983">
    <property type="term" value="F:protein dimerization activity"/>
    <property type="evidence" value="ECO:0007669"/>
    <property type="project" value="InterPro"/>
</dbReference>
<dbReference type="GO" id="GO:0045944">
    <property type="term" value="P:positive regulation of transcription by RNA polymerase II"/>
    <property type="evidence" value="ECO:0007669"/>
    <property type="project" value="TreeGrafter"/>
</dbReference>
<dbReference type="PANTHER" id="PTHR10328:SF3">
    <property type="entry name" value="PROTEIN MAX"/>
    <property type="match status" value="1"/>
</dbReference>
<dbReference type="Pfam" id="PF00010">
    <property type="entry name" value="HLH"/>
    <property type="match status" value="1"/>
</dbReference>
<dbReference type="OrthoDB" id="8964853at2759"/>
<proteinExistence type="predicted"/>
<keyword evidence="3" id="KW-0010">Activator</keyword>
<protein>
    <recommendedName>
        <fullName evidence="7">BHLH domain-containing protein</fullName>
    </recommendedName>
</protein>
<evidence type="ECO:0000313" key="8">
    <source>
        <dbReference type="EMBL" id="CEP12839.1"/>
    </source>
</evidence>
<dbReference type="SUPFAM" id="SSF47459">
    <property type="entry name" value="HLH, helix-loop-helix DNA-binding domain"/>
    <property type="match status" value="1"/>
</dbReference>
<dbReference type="PANTHER" id="PTHR10328">
    <property type="entry name" value="PROTEIN MAX MYC-ASSOCIATED FACTOR X"/>
    <property type="match status" value="1"/>
</dbReference>
<reference evidence="8 9" key="1">
    <citation type="submission" date="2014-09" db="EMBL/GenBank/DDBJ databases">
        <authorList>
            <person name="Ellenberger Sabrina"/>
        </authorList>
    </citation>
    <scope>NUCLEOTIDE SEQUENCE [LARGE SCALE GENOMIC DNA]</scope>
    <source>
        <strain evidence="8 9">CBS 412.66</strain>
    </source>
</reference>
<keyword evidence="4" id="KW-0804">Transcription</keyword>
<feature type="region of interest" description="Disordered" evidence="6">
    <location>
        <begin position="120"/>
        <end position="207"/>
    </location>
</feature>
<dbReference type="AlphaFoldDB" id="A0A0B7NCW0"/>
<dbReference type="STRING" id="35722.A0A0B7NCW0"/>
<keyword evidence="1" id="KW-0805">Transcription regulation</keyword>
<dbReference type="InterPro" id="IPR036638">
    <property type="entry name" value="HLH_DNA-bd_sf"/>
</dbReference>
<dbReference type="GO" id="GO:0003677">
    <property type="term" value="F:DNA binding"/>
    <property type="evidence" value="ECO:0007669"/>
    <property type="project" value="UniProtKB-KW"/>
</dbReference>
<evidence type="ECO:0000313" key="9">
    <source>
        <dbReference type="Proteomes" id="UP000054107"/>
    </source>
</evidence>
<feature type="compositionally biased region" description="Low complexity" evidence="6">
    <location>
        <begin position="140"/>
        <end position="150"/>
    </location>
</feature>